<keyword evidence="2" id="KW-1185">Reference proteome</keyword>
<sequence>YGRLIRAELDNSEKTLSETIITILAPCELSLAFDYHNRTIGVRPIATALLQWGYNRDSLARDLWKRITDSQQKIDTLRKLLRPYDASMVLPSPESGFVPRRAWTWQDLRSKFLQSDDLRSSVNMLLLGSEVVHYLCTWSRSSKSNNKSP</sequence>
<reference evidence="2" key="1">
    <citation type="journal article" date="2024" name="Front. Bioeng. Biotechnol.">
        <title>Genome-scale model development and genomic sequencing of the oleaginous clade Lipomyces.</title>
        <authorList>
            <person name="Czajka J.J."/>
            <person name="Han Y."/>
            <person name="Kim J."/>
            <person name="Mondo S.J."/>
            <person name="Hofstad B.A."/>
            <person name="Robles A."/>
            <person name="Haridas S."/>
            <person name="Riley R."/>
            <person name="LaButti K."/>
            <person name="Pangilinan J."/>
            <person name="Andreopoulos W."/>
            <person name="Lipzen A."/>
            <person name="Yan J."/>
            <person name="Wang M."/>
            <person name="Ng V."/>
            <person name="Grigoriev I.V."/>
            <person name="Spatafora J.W."/>
            <person name="Magnuson J.K."/>
            <person name="Baker S.E."/>
            <person name="Pomraning K.R."/>
        </authorList>
    </citation>
    <scope>NUCLEOTIDE SEQUENCE [LARGE SCALE GENOMIC DNA]</scope>
    <source>
        <strain evidence="2">CBS 7786</strain>
    </source>
</reference>
<feature type="non-terminal residue" evidence="1">
    <location>
        <position position="1"/>
    </location>
</feature>
<organism evidence="1 2">
    <name type="scientific">Lipomyces kononenkoae</name>
    <name type="common">Yeast</name>
    <dbReference type="NCBI Taxonomy" id="34357"/>
    <lineage>
        <taxon>Eukaryota</taxon>
        <taxon>Fungi</taxon>
        <taxon>Dikarya</taxon>
        <taxon>Ascomycota</taxon>
        <taxon>Saccharomycotina</taxon>
        <taxon>Lipomycetes</taxon>
        <taxon>Lipomycetales</taxon>
        <taxon>Lipomycetaceae</taxon>
        <taxon>Lipomyces</taxon>
    </lineage>
</organism>
<proteinExistence type="predicted"/>
<name>A0ACC3T5W8_LIPKO</name>
<evidence type="ECO:0000313" key="1">
    <source>
        <dbReference type="EMBL" id="KAK9239100.1"/>
    </source>
</evidence>
<comment type="caution">
    <text evidence="1">The sequence shown here is derived from an EMBL/GenBank/DDBJ whole genome shotgun (WGS) entry which is preliminary data.</text>
</comment>
<gene>
    <name evidence="1" type="ORF">V1525DRAFT_399153</name>
</gene>
<accession>A0ACC3T5W8</accession>
<dbReference type="EMBL" id="MU971349">
    <property type="protein sequence ID" value="KAK9239100.1"/>
    <property type="molecule type" value="Genomic_DNA"/>
</dbReference>
<dbReference type="Proteomes" id="UP001433508">
    <property type="component" value="Unassembled WGS sequence"/>
</dbReference>
<evidence type="ECO:0000313" key="2">
    <source>
        <dbReference type="Proteomes" id="UP001433508"/>
    </source>
</evidence>
<protein>
    <submittedName>
        <fullName evidence="1">Uncharacterized protein</fullName>
    </submittedName>
</protein>